<feature type="chain" id="PRO_5046288588" evidence="1">
    <location>
        <begin position="26"/>
        <end position="704"/>
    </location>
</feature>
<accession>A0ABV9P104</accession>
<reference evidence="3" key="1">
    <citation type="journal article" date="2019" name="Int. J. Syst. Evol. Microbiol.">
        <title>The Global Catalogue of Microorganisms (GCM) 10K type strain sequencing project: providing services to taxonomists for standard genome sequencing and annotation.</title>
        <authorList>
            <consortium name="The Broad Institute Genomics Platform"/>
            <consortium name="The Broad Institute Genome Sequencing Center for Infectious Disease"/>
            <person name="Wu L."/>
            <person name="Ma J."/>
        </authorList>
    </citation>
    <scope>NUCLEOTIDE SEQUENCE [LARGE SCALE GENOMIC DNA]</scope>
    <source>
        <strain evidence="3">CCUG 50349</strain>
    </source>
</reference>
<organism evidence="2 3">
    <name type="scientific">Flavobacterium ponti</name>
    <dbReference type="NCBI Taxonomy" id="665133"/>
    <lineage>
        <taxon>Bacteria</taxon>
        <taxon>Pseudomonadati</taxon>
        <taxon>Bacteroidota</taxon>
        <taxon>Flavobacteriia</taxon>
        <taxon>Flavobacteriales</taxon>
        <taxon>Flavobacteriaceae</taxon>
        <taxon>Flavobacterium</taxon>
    </lineage>
</organism>
<dbReference type="InterPro" id="IPR038636">
    <property type="entry name" value="Wzi_sf"/>
</dbReference>
<dbReference type="RefSeq" id="WP_379738576.1">
    <property type="nucleotide sequence ID" value="NZ_JBHSGW010000003.1"/>
</dbReference>
<dbReference type="Proteomes" id="UP001595885">
    <property type="component" value="Unassembled WGS sequence"/>
</dbReference>
<dbReference type="EMBL" id="JBHSGW010000003">
    <property type="protein sequence ID" value="MFC4739278.1"/>
    <property type="molecule type" value="Genomic_DNA"/>
</dbReference>
<gene>
    <name evidence="2" type="ORF">ACFO3U_04665</name>
</gene>
<dbReference type="Gene3D" id="2.40.160.130">
    <property type="entry name" value="Capsule assembly protein Wzi"/>
    <property type="match status" value="1"/>
</dbReference>
<evidence type="ECO:0000256" key="1">
    <source>
        <dbReference type="SAM" id="SignalP"/>
    </source>
</evidence>
<feature type="signal peptide" evidence="1">
    <location>
        <begin position="1"/>
        <end position="25"/>
    </location>
</feature>
<name>A0ABV9P104_9FLAO</name>
<proteinExistence type="predicted"/>
<keyword evidence="3" id="KW-1185">Reference proteome</keyword>
<comment type="caution">
    <text evidence="2">The sequence shown here is derived from an EMBL/GenBank/DDBJ whole genome shotgun (WGS) entry which is preliminary data.</text>
</comment>
<keyword evidence="1" id="KW-0732">Signal</keyword>
<protein>
    <submittedName>
        <fullName evidence="2">Gliding motility protein RemB</fullName>
    </submittedName>
</protein>
<sequence>MSIKKIKMNYKSIFFLLFFVQISFSQQNNNQDFPEFKSCENNQTLSKKDCFYQNLQQHILSNFKIPESANSYNGKVYALFEVDTVGKFKILYTEAYSEDLKTETKRVFDLLEQVKPASYQGRKTFAKYAITIPIPLDSTFVIANNDKITIVKKKKTEKFAELTEYEDIKLQEYKNSIYKGNNNLPFTHANYALFDQNLNLVGSNNHTASKPYSYAEVARYYDFDSEFEKIKKDKKSWWGRKLWNENLVAIQGEGYWFTINPILNLNVGKDFGSDENYTYVNTRGVNVNGQLGEQLSFSTQIYESQGLFADYYNEYANSLKPSGGNPAIIPGIGIAKQFKENAYDFPLAEANIKYTPSKFIDLQLGYSRNFIGDGYRSLLQGDGTSPYPFFKINTTFWKIKYTNTYMWLKDVRPEVTIDRTYTTKFMANHYLSWNVSKRMNIGFFESVVWGNDNDRGFDVNFVNPIIFYRAVEFSSSSRAGNALLGLTTKYKFNNSINFYAQFLLDEFSIGDVKARDKSWRNKFAYQVGAKYYNAFGVDNLTLQLEYNRIRPYVYAHSNVITNYGHNNQSMGHNWGANASELVAIARYNKGRYFAQAKINYGIQGLDYNDGVNINNYGGNIYLNYDDNRPFDKGVEVGQGNKTTIFIADFQAGYIVNPSSNMKVFANLMFRDYKPTTEDLITKTSTTTWFSAGIKTDLFNWYFDY</sequence>
<evidence type="ECO:0000313" key="3">
    <source>
        <dbReference type="Proteomes" id="UP001595885"/>
    </source>
</evidence>
<evidence type="ECO:0000313" key="2">
    <source>
        <dbReference type="EMBL" id="MFC4739278.1"/>
    </source>
</evidence>